<protein>
    <submittedName>
        <fullName evidence="3">Tol-pal system-associated acyl-CoA thioesterase</fullName>
    </submittedName>
</protein>
<dbReference type="InterPro" id="IPR050563">
    <property type="entry name" value="4-hydroxybenzoyl-CoA_TE"/>
</dbReference>
<dbReference type="Gene3D" id="3.10.129.10">
    <property type="entry name" value="Hotdog Thioesterase"/>
    <property type="match status" value="1"/>
</dbReference>
<proteinExistence type="inferred from homology"/>
<evidence type="ECO:0000256" key="1">
    <source>
        <dbReference type="ARBA" id="ARBA00005953"/>
    </source>
</evidence>
<dbReference type="Proteomes" id="UP001500235">
    <property type="component" value="Unassembled WGS sequence"/>
</dbReference>
<evidence type="ECO:0000313" key="4">
    <source>
        <dbReference type="Proteomes" id="UP001500235"/>
    </source>
</evidence>
<reference evidence="4" key="1">
    <citation type="journal article" date="2019" name="Int. J. Syst. Evol. Microbiol.">
        <title>The Global Catalogue of Microorganisms (GCM) 10K type strain sequencing project: providing services to taxonomists for standard genome sequencing and annotation.</title>
        <authorList>
            <consortium name="The Broad Institute Genomics Platform"/>
            <consortium name="The Broad Institute Genome Sequencing Center for Infectious Disease"/>
            <person name="Wu L."/>
            <person name="Ma J."/>
        </authorList>
    </citation>
    <scope>NUCLEOTIDE SEQUENCE [LARGE SCALE GENOMIC DNA]</scope>
    <source>
        <strain evidence="4">JCM 17563</strain>
    </source>
</reference>
<dbReference type="EMBL" id="BAABBQ010000001">
    <property type="protein sequence ID" value="GAA4023775.1"/>
    <property type="molecule type" value="Genomic_DNA"/>
</dbReference>
<keyword evidence="4" id="KW-1185">Reference proteome</keyword>
<accession>A0ABP7TD59</accession>
<dbReference type="InterPro" id="IPR006684">
    <property type="entry name" value="YbgC/YbaW"/>
</dbReference>
<comment type="caution">
    <text evidence="3">The sequence shown here is derived from an EMBL/GenBank/DDBJ whole genome shotgun (WGS) entry which is preliminary data.</text>
</comment>
<dbReference type="PANTHER" id="PTHR31793:SF37">
    <property type="entry name" value="ACYL-COA THIOESTER HYDROLASE YBGC"/>
    <property type="match status" value="1"/>
</dbReference>
<gene>
    <name evidence="3" type="primary">ybgC</name>
    <name evidence="3" type="ORF">GCM10022280_25690</name>
</gene>
<dbReference type="PIRSF" id="PIRSF003230">
    <property type="entry name" value="YbgC"/>
    <property type="match status" value="1"/>
</dbReference>
<dbReference type="InterPro" id="IPR029069">
    <property type="entry name" value="HotDog_dom_sf"/>
</dbReference>
<name>A0ABP7TD59_9SPHN</name>
<comment type="similarity">
    <text evidence="1">Belongs to the 4-hydroxybenzoyl-CoA thioesterase family.</text>
</comment>
<dbReference type="CDD" id="cd00586">
    <property type="entry name" value="4HBT"/>
    <property type="match status" value="1"/>
</dbReference>
<dbReference type="NCBIfam" id="TIGR00051">
    <property type="entry name" value="YbgC/FadM family acyl-CoA thioesterase"/>
    <property type="match status" value="1"/>
</dbReference>
<dbReference type="PANTHER" id="PTHR31793">
    <property type="entry name" value="4-HYDROXYBENZOYL-COA THIOESTERASE FAMILY MEMBER"/>
    <property type="match status" value="1"/>
</dbReference>
<organism evidence="3 4">
    <name type="scientific">Sphingomonas swuensis</name>
    <dbReference type="NCBI Taxonomy" id="977800"/>
    <lineage>
        <taxon>Bacteria</taxon>
        <taxon>Pseudomonadati</taxon>
        <taxon>Pseudomonadota</taxon>
        <taxon>Alphaproteobacteria</taxon>
        <taxon>Sphingomonadales</taxon>
        <taxon>Sphingomonadaceae</taxon>
        <taxon>Sphingomonas</taxon>
    </lineage>
</organism>
<sequence length="154" mass="17357">MASPYDQPYRGGFDGPEHRFALTVYFEDTDTAGIVYYANYLKFMERARSDMLRAAGIDQRGALEAATGVYAVAEAHVRYVRPAKLGDDLVIVSSLEEVRAASVRIQQRVMRGDQLCAEGRITAAFLTPDGRPTRQPRDWVERFETIRTTPKEHA</sequence>
<evidence type="ECO:0000313" key="3">
    <source>
        <dbReference type="EMBL" id="GAA4023775.1"/>
    </source>
</evidence>
<dbReference type="Pfam" id="PF13279">
    <property type="entry name" value="4HBT_2"/>
    <property type="match status" value="1"/>
</dbReference>
<evidence type="ECO:0000256" key="2">
    <source>
        <dbReference type="ARBA" id="ARBA00022801"/>
    </source>
</evidence>
<dbReference type="SUPFAM" id="SSF54637">
    <property type="entry name" value="Thioesterase/thiol ester dehydrase-isomerase"/>
    <property type="match status" value="1"/>
</dbReference>
<keyword evidence="2" id="KW-0378">Hydrolase</keyword>
<dbReference type="RefSeq" id="WP_344707792.1">
    <property type="nucleotide sequence ID" value="NZ_BAABBQ010000001.1"/>
</dbReference>